<dbReference type="Proteomes" id="UP001328107">
    <property type="component" value="Unassembled WGS sequence"/>
</dbReference>
<feature type="domain" description="DUF7636" evidence="1">
    <location>
        <begin position="182"/>
        <end position="250"/>
    </location>
</feature>
<dbReference type="InterPro" id="IPR056654">
    <property type="entry name" value="DUF7752"/>
</dbReference>
<dbReference type="EMBL" id="BTRK01000005">
    <property type="protein sequence ID" value="GMR50957.1"/>
    <property type="molecule type" value="Genomic_DNA"/>
</dbReference>
<dbReference type="AlphaFoldDB" id="A0AAN5CUP9"/>
<proteinExistence type="predicted"/>
<feature type="non-terminal residue" evidence="3">
    <location>
        <position position="251"/>
    </location>
</feature>
<feature type="domain" description="DUF7752" evidence="2">
    <location>
        <begin position="48"/>
        <end position="138"/>
    </location>
</feature>
<reference evidence="4" key="1">
    <citation type="submission" date="2022-10" db="EMBL/GenBank/DDBJ databases">
        <title>Genome assembly of Pristionchus species.</title>
        <authorList>
            <person name="Yoshida K."/>
            <person name="Sommer R.J."/>
        </authorList>
    </citation>
    <scope>NUCLEOTIDE SEQUENCE [LARGE SCALE GENOMIC DNA]</scope>
    <source>
        <strain evidence="4">RS5460</strain>
    </source>
</reference>
<dbReference type="InterPro" id="IPR056053">
    <property type="entry name" value="DUF7636"/>
</dbReference>
<protein>
    <submittedName>
        <fullName evidence="3">Uncharacterized protein</fullName>
    </submittedName>
</protein>
<dbReference type="Pfam" id="PF24934">
    <property type="entry name" value="DUF7752"/>
    <property type="match status" value="1"/>
</dbReference>
<comment type="caution">
    <text evidence="3">The sequence shown here is derived from an EMBL/GenBank/DDBJ whole genome shotgun (WGS) entry which is preliminary data.</text>
</comment>
<gene>
    <name evidence="3" type="ORF">PMAYCL1PPCAC_21152</name>
</gene>
<accession>A0AAN5CUP9</accession>
<evidence type="ECO:0000313" key="4">
    <source>
        <dbReference type="Proteomes" id="UP001328107"/>
    </source>
</evidence>
<evidence type="ECO:0000259" key="1">
    <source>
        <dbReference type="Pfam" id="PF24642"/>
    </source>
</evidence>
<evidence type="ECO:0000313" key="3">
    <source>
        <dbReference type="EMBL" id="GMR50957.1"/>
    </source>
</evidence>
<dbReference type="Pfam" id="PF24642">
    <property type="entry name" value="DUF7636"/>
    <property type="match status" value="1"/>
</dbReference>
<name>A0AAN5CUP9_9BILA</name>
<organism evidence="3 4">
    <name type="scientific">Pristionchus mayeri</name>
    <dbReference type="NCBI Taxonomy" id="1317129"/>
    <lineage>
        <taxon>Eukaryota</taxon>
        <taxon>Metazoa</taxon>
        <taxon>Ecdysozoa</taxon>
        <taxon>Nematoda</taxon>
        <taxon>Chromadorea</taxon>
        <taxon>Rhabditida</taxon>
        <taxon>Rhabditina</taxon>
        <taxon>Diplogasteromorpha</taxon>
        <taxon>Diplogasteroidea</taxon>
        <taxon>Neodiplogasteridae</taxon>
        <taxon>Pristionchus</taxon>
    </lineage>
</organism>
<sequence>MMHNNEPLADELSEFVHHYCENSSNKERYENFVKRFNGEETILARSIRENTELARASFYLMDWANHVGGLNERFGEEHLLSLFVIFGLGEVRTRKMRRRFLQKPAGDLRGHPSKGVHLLYFIDYISSNEFRMRPTLSFSEVGGGVLMRGEWRTFSEMALKSYLSLVISHRLDLPSEGSSDALREWEPRAMQLPGTVVEESLGDVRDALAKVSGCQVKLRRINDEVVIVSAIGKIDQLRVLSTFVYPPAPRR</sequence>
<evidence type="ECO:0000259" key="2">
    <source>
        <dbReference type="Pfam" id="PF24934"/>
    </source>
</evidence>
<keyword evidence="4" id="KW-1185">Reference proteome</keyword>